<dbReference type="InterPro" id="IPR009739">
    <property type="entry name" value="LprI-like_N"/>
</dbReference>
<dbReference type="Proteomes" id="UP000199561">
    <property type="component" value="Unassembled WGS sequence"/>
</dbReference>
<sequence length="153" mass="17581">MWRSVSLRKIAGSMLVVAFMLPFSVEGADPTSCNGEVSVQVDLNQCAADRLQQADDELNRIYQAILKQYSEDRVFLEKFRKTQRAWLLFRDAELEAKFPENDKQSYYGSVYPMCAARFLAQRTQERIKQLQEWLEGAEEGDLCAGSLRIQSTQ</sequence>
<dbReference type="AlphaFoldDB" id="A0A1I4NTT7"/>
<dbReference type="RefSeq" id="WP_090667525.1">
    <property type="nucleotide sequence ID" value="NZ_FOUF01000009.1"/>
</dbReference>
<dbReference type="Gene3D" id="1.20.1270.180">
    <property type="match status" value="1"/>
</dbReference>
<dbReference type="EMBL" id="FOUF01000009">
    <property type="protein sequence ID" value="SFM18928.1"/>
    <property type="molecule type" value="Genomic_DNA"/>
</dbReference>
<keyword evidence="2" id="KW-1185">Reference proteome</keyword>
<evidence type="ECO:0000313" key="2">
    <source>
        <dbReference type="Proteomes" id="UP000199561"/>
    </source>
</evidence>
<dbReference type="Pfam" id="PF07007">
    <property type="entry name" value="LprI"/>
    <property type="match status" value="1"/>
</dbReference>
<reference evidence="1 2" key="1">
    <citation type="submission" date="2016-10" db="EMBL/GenBank/DDBJ databases">
        <authorList>
            <person name="de Groot N.N."/>
        </authorList>
    </citation>
    <scope>NUCLEOTIDE SEQUENCE [LARGE SCALE GENOMIC DNA]</scope>
    <source>
        <strain evidence="1 2">Nm146</strain>
    </source>
</reference>
<name>A0A1I4NTT7_9PROT</name>
<accession>A0A1I4NTT7</accession>
<evidence type="ECO:0000313" key="1">
    <source>
        <dbReference type="EMBL" id="SFM18928.1"/>
    </source>
</evidence>
<dbReference type="STRING" id="52442.SAMN05421880_1097"/>
<proteinExistence type="predicted"/>
<protein>
    <submittedName>
        <fullName evidence="1">Uncharacterized conserved protein YecT, DUF1311 family</fullName>
    </submittedName>
</protein>
<organism evidence="1 2">
    <name type="scientific">Nitrosomonas nitrosa</name>
    <dbReference type="NCBI Taxonomy" id="52442"/>
    <lineage>
        <taxon>Bacteria</taxon>
        <taxon>Pseudomonadati</taxon>
        <taxon>Pseudomonadota</taxon>
        <taxon>Betaproteobacteria</taxon>
        <taxon>Nitrosomonadales</taxon>
        <taxon>Nitrosomonadaceae</taxon>
        <taxon>Nitrosomonas</taxon>
    </lineage>
</organism>
<dbReference type="OrthoDB" id="7340239at2"/>
<gene>
    <name evidence="1" type="ORF">SAMN05421880_1097</name>
</gene>